<keyword evidence="2" id="KW-0460">Magnesium</keyword>
<dbReference type="AlphaFoldDB" id="A0A4R6SEG0"/>
<protein>
    <submittedName>
        <fullName evidence="4">Geranylgeranyl diphosphate synthase type I</fullName>
    </submittedName>
</protein>
<dbReference type="InterPro" id="IPR033749">
    <property type="entry name" value="Polyprenyl_synt_CS"/>
</dbReference>
<dbReference type="PANTHER" id="PTHR12001:SF86">
    <property type="entry name" value="GERANYLGERANYL DIPHOSPHATE SYNTHASE"/>
    <property type="match status" value="1"/>
</dbReference>
<keyword evidence="3" id="KW-0808">Transferase</keyword>
<organism evidence="4 5">
    <name type="scientific">Labedaea rhizosphaerae</name>
    <dbReference type="NCBI Taxonomy" id="598644"/>
    <lineage>
        <taxon>Bacteria</taxon>
        <taxon>Bacillati</taxon>
        <taxon>Actinomycetota</taxon>
        <taxon>Actinomycetes</taxon>
        <taxon>Pseudonocardiales</taxon>
        <taxon>Pseudonocardiaceae</taxon>
        <taxon>Labedaea</taxon>
    </lineage>
</organism>
<dbReference type="SUPFAM" id="SSF48576">
    <property type="entry name" value="Terpenoid synthases"/>
    <property type="match status" value="1"/>
</dbReference>
<comment type="similarity">
    <text evidence="3">Belongs to the FPP/GGPP synthase family.</text>
</comment>
<evidence type="ECO:0000256" key="1">
    <source>
        <dbReference type="ARBA" id="ARBA00022723"/>
    </source>
</evidence>
<gene>
    <name evidence="4" type="ORF">EV186_1031023</name>
</gene>
<dbReference type="GO" id="GO:0046872">
    <property type="term" value="F:metal ion binding"/>
    <property type="evidence" value="ECO:0007669"/>
    <property type="project" value="UniProtKB-KW"/>
</dbReference>
<evidence type="ECO:0000313" key="4">
    <source>
        <dbReference type="EMBL" id="TDP98043.1"/>
    </source>
</evidence>
<accession>A0A4R6SEG0</accession>
<dbReference type="SFLD" id="SFLDS00005">
    <property type="entry name" value="Isoprenoid_Synthase_Type_I"/>
    <property type="match status" value="1"/>
</dbReference>
<dbReference type="Proteomes" id="UP000295444">
    <property type="component" value="Unassembled WGS sequence"/>
</dbReference>
<evidence type="ECO:0000256" key="2">
    <source>
        <dbReference type="ARBA" id="ARBA00022842"/>
    </source>
</evidence>
<dbReference type="InterPro" id="IPR008949">
    <property type="entry name" value="Isoprenoid_synthase_dom_sf"/>
</dbReference>
<keyword evidence="1" id="KW-0479">Metal-binding</keyword>
<evidence type="ECO:0000313" key="5">
    <source>
        <dbReference type="Proteomes" id="UP000295444"/>
    </source>
</evidence>
<dbReference type="InterPro" id="IPR000092">
    <property type="entry name" value="Polyprenyl_synt"/>
</dbReference>
<proteinExistence type="inferred from homology"/>
<reference evidence="4 5" key="1">
    <citation type="submission" date="2019-03" db="EMBL/GenBank/DDBJ databases">
        <title>Genomic Encyclopedia of Type Strains, Phase IV (KMG-IV): sequencing the most valuable type-strain genomes for metagenomic binning, comparative biology and taxonomic classification.</title>
        <authorList>
            <person name="Goeker M."/>
        </authorList>
    </citation>
    <scope>NUCLEOTIDE SEQUENCE [LARGE SCALE GENOMIC DNA]</scope>
    <source>
        <strain evidence="4 5">DSM 45361</strain>
    </source>
</reference>
<sequence length="345" mass="36639">MVQFGTTQRRSGTQVLDWSKHLVTPALRAAVDRLPDSVRHVAQYHFGWRDEQGKVVQTADSGGGRAIRPALVLVAARAVGGTAERAVPAACAVELVHNFTLLHDDLMDRDPTRRHRAASWTVFGPSAAILGGDALLALAFDELSRCTRSTGSEHGLLAGVLLEMVDGQGADLSFEERADVDLSECLRMAAGKTGALLGGACALGGALGGGSAAQVEQLRGFGAHLGLAYQCLDDVHGIWGDPRDTGKVARSDLVNRKKSLPVVATLSSGLPAGDELAKLYHGDGPLPAADVDRAVELIEVAGGREWTEKRAAEHQERAMDCLRSAELEEQPEAELVELARLALRQ</sequence>
<evidence type="ECO:0000256" key="3">
    <source>
        <dbReference type="RuleBase" id="RU004466"/>
    </source>
</evidence>
<dbReference type="PANTHER" id="PTHR12001">
    <property type="entry name" value="GERANYLGERANYL PYROPHOSPHATE SYNTHASE"/>
    <property type="match status" value="1"/>
</dbReference>
<dbReference type="RefSeq" id="WP_243754179.1">
    <property type="nucleotide sequence ID" value="NZ_SNXZ01000003.1"/>
</dbReference>
<dbReference type="Pfam" id="PF00348">
    <property type="entry name" value="polyprenyl_synt"/>
    <property type="match status" value="1"/>
</dbReference>
<dbReference type="GO" id="GO:0008299">
    <property type="term" value="P:isoprenoid biosynthetic process"/>
    <property type="evidence" value="ECO:0007669"/>
    <property type="project" value="InterPro"/>
</dbReference>
<dbReference type="PROSITE" id="PS00723">
    <property type="entry name" value="POLYPRENYL_SYNTHASE_1"/>
    <property type="match status" value="1"/>
</dbReference>
<keyword evidence="5" id="KW-1185">Reference proteome</keyword>
<dbReference type="CDD" id="cd00685">
    <property type="entry name" value="Trans_IPPS_HT"/>
    <property type="match status" value="1"/>
</dbReference>
<dbReference type="GO" id="GO:0004659">
    <property type="term" value="F:prenyltransferase activity"/>
    <property type="evidence" value="ECO:0007669"/>
    <property type="project" value="InterPro"/>
</dbReference>
<name>A0A4R6SEG0_LABRH</name>
<dbReference type="Gene3D" id="1.10.600.10">
    <property type="entry name" value="Farnesyl Diphosphate Synthase"/>
    <property type="match status" value="1"/>
</dbReference>
<comment type="caution">
    <text evidence="4">The sequence shown here is derived from an EMBL/GenBank/DDBJ whole genome shotgun (WGS) entry which is preliminary data.</text>
</comment>
<dbReference type="EMBL" id="SNXZ01000003">
    <property type="protein sequence ID" value="TDP98043.1"/>
    <property type="molecule type" value="Genomic_DNA"/>
</dbReference>